<dbReference type="EMBL" id="OU963866">
    <property type="protein sequence ID" value="CAH0772418.1"/>
    <property type="molecule type" value="Genomic_DNA"/>
</dbReference>
<feature type="compositionally biased region" description="Low complexity" evidence="7">
    <location>
        <begin position="244"/>
        <end position="253"/>
    </location>
</feature>
<dbReference type="AlphaFoldDB" id="A0A9P0CF10"/>
<dbReference type="NCBIfam" id="TIGR01077">
    <property type="entry name" value="L13_A_E"/>
    <property type="match status" value="1"/>
</dbReference>
<evidence type="ECO:0000256" key="4">
    <source>
        <dbReference type="ARBA" id="ARBA00035201"/>
    </source>
</evidence>
<dbReference type="InterPro" id="IPR023563">
    <property type="entry name" value="Ribosomal_uL13_CS"/>
</dbReference>
<comment type="similarity">
    <text evidence="1 6">Belongs to the universal ribosomal protein uL13 family.</text>
</comment>
<keyword evidence="3 6" id="KW-0687">Ribonucleoprotein</keyword>
<dbReference type="FunFam" id="3.90.1180.10:FF:000002">
    <property type="entry name" value="60S ribosomal protein L16"/>
    <property type="match status" value="1"/>
</dbReference>
<protein>
    <recommendedName>
        <fullName evidence="4">Large ribosomal subunit protein uL13</fullName>
    </recommendedName>
    <alternativeName>
        <fullName evidence="5">60S ribosomal protein L13a</fullName>
    </alternativeName>
</protein>
<evidence type="ECO:0000256" key="1">
    <source>
        <dbReference type="ARBA" id="ARBA00006227"/>
    </source>
</evidence>
<gene>
    <name evidence="8" type="ORF">BEMITA_LOCUS9027</name>
</gene>
<dbReference type="Gene3D" id="3.90.1180.10">
    <property type="entry name" value="Ribosomal protein L13"/>
    <property type="match status" value="1"/>
</dbReference>
<evidence type="ECO:0000313" key="9">
    <source>
        <dbReference type="Proteomes" id="UP001152759"/>
    </source>
</evidence>
<dbReference type="InterPro" id="IPR005755">
    <property type="entry name" value="Ribosomal_uL13_euk/arc"/>
</dbReference>
<evidence type="ECO:0000256" key="5">
    <source>
        <dbReference type="ARBA" id="ARBA00035367"/>
    </source>
</evidence>
<dbReference type="GO" id="GO:0003735">
    <property type="term" value="F:structural constituent of ribosome"/>
    <property type="evidence" value="ECO:0007669"/>
    <property type="project" value="InterPro"/>
</dbReference>
<evidence type="ECO:0000256" key="2">
    <source>
        <dbReference type="ARBA" id="ARBA00022980"/>
    </source>
</evidence>
<feature type="region of interest" description="Disordered" evidence="7">
    <location>
        <begin position="227"/>
        <end position="253"/>
    </location>
</feature>
<evidence type="ECO:0000256" key="3">
    <source>
        <dbReference type="ARBA" id="ARBA00023274"/>
    </source>
</evidence>
<dbReference type="HAMAP" id="MF_01366">
    <property type="entry name" value="Ribosomal_uL13"/>
    <property type="match status" value="1"/>
</dbReference>
<dbReference type="PROSITE" id="PS00783">
    <property type="entry name" value="RIBOSOMAL_L13"/>
    <property type="match status" value="1"/>
</dbReference>
<dbReference type="SUPFAM" id="SSF52161">
    <property type="entry name" value="Ribosomal protein L13"/>
    <property type="match status" value="1"/>
</dbReference>
<feature type="compositionally biased region" description="Basic residues" evidence="7">
    <location>
        <begin position="234"/>
        <end position="243"/>
    </location>
</feature>
<dbReference type="GO" id="GO:0006412">
    <property type="term" value="P:translation"/>
    <property type="evidence" value="ECO:0007669"/>
    <property type="project" value="InterPro"/>
</dbReference>
<dbReference type="PANTHER" id="PTHR11545">
    <property type="entry name" value="RIBOSOMAL PROTEIN L13"/>
    <property type="match status" value="1"/>
</dbReference>
<dbReference type="Pfam" id="PF00572">
    <property type="entry name" value="Ribosomal_L13"/>
    <property type="match status" value="1"/>
</dbReference>
<dbReference type="OrthoDB" id="1882297at2759"/>
<dbReference type="GO" id="GO:0022625">
    <property type="term" value="C:cytosolic large ribosomal subunit"/>
    <property type="evidence" value="ECO:0007669"/>
    <property type="project" value="TreeGrafter"/>
</dbReference>
<reference evidence="8" key="1">
    <citation type="submission" date="2021-12" db="EMBL/GenBank/DDBJ databases">
        <authorList>
            <person name="King R."/>
        </authorList>
    </citation>
    <scope>NUCLEOTIDE SEQUENCE</scope>
</reference>
<dbReference type="InterPro" id="IPR036899">
    <property type="entry name" value="Ribosomal_uL13_sf"/>
</dbReference>
<accession>A0A9P0CF10</accession>
<sequence>MAEPDMDNKAVKEVSDYVSRRKLVIDGEGHLKGRLASVVAKALLLGRVVVVYNCDKICITGKFKRSKLKWFKFWGQRCNVNPARGPFHYRAPKAIFYRCVRGMVPRKTLRGRKAIRNLKVYEGIPPKYAKTTSLVVPCAMRVLNCRPDYKWHTIGKLSSDVGWKYGPVINKLNRKREEKERIALKKKLKIKQLKYISRVQTRRDTSKLEKKIRKTINQAHFKTFDQGYTLKPAAKPKPKKTKASKAAPKIAAK</sequence>
<dbReference type="InterPro" id="IPR005822">
    <property type="entry name" value="Ribosomal_uL13"/>
</dbReference>
<proteinExistence type="inferred from homology"/>
<dbReference type="Proteomes" id="UP001152759">
    <property type="component" value="Chromosome 5"/>
</dbReference>
<dbReference type="CDD" id="cd00392">
    <property type="entry name" value="Ribosomal_L13"/>
    <property type="match status" value="1"/>
</dbReference>
<evidence type="ECO:0000313" key="8">
    <source>
        <dbReference type="EMBL" id="CAH0772418.1"/>
    </source>
</evidence>
<evidence type="ECO:0000256" key="6">
    <source>
        <dbReference type="RuleBase" id="RU003877"/>
    </source>
</evidence>
<dbReference type="PANTHER" id="PTHR11545:SF3">
    <property type="entry name" value="LARGE RIBOSOMAL SUBUNIT PROTEIN UL13"/>
    <property type="match status" value="1"/>
</dbReference>
<keyword evidence="2 6" id="KW-0689">Ribosomal protein</keyword>
<dbReference type="KEGG" id="btab:109037511"/>
<keyword evidence="9" id="KW-1185">Reference proteome</keyword>
<dbReference type="GO" id="GO:0017148">
    <property type="term" value="P:negative regulation of translation"/>
    <property type="evidence" value="ECO:0007669"/>
    <property type="project" value="TreeGrafter"/>
</dbReference>
<organism evidence="8 9">
    <name type="scientific">Bemisia tabaci</name>
    <name type="common">Sweetpotato whitefly</name>
    <name type="synonym">Aleurodes tabaci</name>
    <dbReference type="NCBI Taxonomy" id="7038"/>
    <lineage>
        <taxon>Eukaryota</taxon>
        <taxon>Metazoa</taxon>
        <taxon>Ecdysozoa</taxon>
        <taxon>Arthropoda</taxon>
        <taxon>Hexapoda</taxon>
        <taxon>Insecta</taxon>
        <taxon>Pterygota</taxon>
        <taxon>Neoptera</taxon>
        <taxon>Paraneoptera</taxon>
        <taxon>Hemiptera</taxon>
        <taxon>Sternorrhyncha</taxon>
        <taxon>Aleyrodoidea</taxon>
        <taxon>Aleyrodidae</taxon>
        <taxon>Aleyrodinae</taxon>
        <taxon>Bemisia</taxon>
    </lineage>
</organism>
<name>A0A9P0CF10_BEMTA</name>
<dbReference type="GO" id="GO:0003729">
    <property type="term" value="F:mRNA binding"/>
    <property type="evidence" value="ECO:0007669"/>
    <property type="project" value="TreeGrafter"/>
</dbReference>
<evidence type="ECO:0000256" key="7">
    <source>
        <dbReference type="SAM" id="MobiDB-lite"/>
    </source>
</evidence>